<evidence type="ECO:0000256" key="6">
    <source>
        <dbReference type="SAM" id="Phobius"/>
    </source>
</evidence>
<evidence type="ECO:0000256" key="5">
    <source>
        <dbReference type="ARBA" id="ARBA00023136"/>
    </source>
</evidence>
<evidence type="ECO:0000313" key="7">
    <source>
        <dbReference type="EMBL" id="ADK81944.1"/>
    </source>
</evidence>
<gene>
    <name evidence="7" type="ordered locus">Spirs_2841</name>
</gene>
<keyword evidence="2" id="KW-1003">Cell membrane</keyword>
<dbReference type="GO" id="GO:0005886">
    <property type="term" value="C:plasma membrane"/>
    <property type="evidence" value="ECO:0007669"/>
    <property type="project" value="UniProtKB-ARBA"/>
</dbReference>
<evidence type="ECO:0000256" key="1">
    <source>
        <dbReference type="ARBA" id="ARBA00004141"/>
    </source>
</evidence>
<keyword evidence="3 6" id="KW-0812">Transmembrane</keyword>
<dbReference type="PANTHER" id="PTHR34857">
    <property type="entry name" value="SLL0384 PROTEIN"/>
    <property type="match status" value="1"/>
</dbReference>
<accession>E1R259</accession>
<feature type="transmembrane region" description="Helical" evidence="6">
    <location>
        <begin position="65"/>
        <end position="92"/>
    </location>
</feature>
<dbReference type="STRING" id="573413.Spirs_2841"/>
<comment type="subcellular location">
    <subcellularLocation>
        <location evidence="1">Membrane</location>
        <topology evidence="1">Multi-pass membrane protein</topology>
    </subcellularLocation>
</comment>
<keyword evidence="4 6" id="KW-1133">Transmembrane helix</keyword>
<dbReference type="Pfam" id="PF02361">
    <property type="entry name" value="CbiQ"/>
    <property type="match status" value="1"/>
</dbReference>
<evidence type="ECO:0000256" key="4">
    <source>
        <dbReference type="ARBA" id="ARBA00022989"/>
    </source>
</evidence>
<sequence length="268" mass="29772">MANPTSYKPGNSLLHKTDPRIKTLVLIFFTVLIFVFKSFISIGLLFAAILILWKVAGLGYQTILSYVKFMMVLFILLMIMQSIFYPGVIVLVEPLIPRWIPLIGGMGSITMEGILFGLLLCLRVLTLLCTLPLLLVTTTIEDLSLAMVKLGLSYKVAFTATTALNQLPILRSDIVSIMNAQKLRGFTVFDTGKLFAKLKAFPTLVVPLVMGAMRRATLMGVAMDSRAFGSDKKRSYIMSIRTKPGDWIFLLSALAFGGLLLVLNYYWV</sequence>
<dbReference type="InterPro" id="IPR051611">
    <property type="entry name" value="ECF_transporter_component"/>
</dbReference>
<evidence type="ECO:0000256" key="2">
    <source>
        <dbReference type="ARBA" id="ARBA00022475"/>
    </source>
</evidence>
<dbReference type="eggNOG" id="COG0619">
    <property type="taxonomic scope" value="Bacteria"/>
</dbReference>
<feature type="transmembrane region" description="Helical" evidence="6">
    <location>
        <begin position="113"/>
        <end position="135"/>
    </location>
</feature>
<keyword evidence="5 6" id="KW-0472">Membrane</keyword>
<name>E1R259_SEDSS</name>
<dbReference type="KEGG" id="ssm:Spirs_2841"/>
<keyword evidence="8" id="KW-1185">Reference proteome</keyword>
<dbReference type="Proteomes" id="UP000002318">
    <property type="component" value="Chromosome"/>
</dbReference>
<dbReference type="HOGENOM" id="CLU_056469_2_2_12"/>
<feature type="transmembrane region" description="Helical" evidence="6">
    <location>
        <begin position="244"/>
        <end position="267"/>
    </location>
</feature>
<dbReference type="RefSeq" id="WP_013255403.1">
    <property type="nucleotide sequence ID" value="NC_014364.1"/>
</dbReference>
<protein>
    <submittedName>
        <fullName evidence="7">Cobalt transport protein</fullName>
    </submittedName>
</protein>
<dbReference type="OrthoDB" id="8635523at2"/>
<proteinExistence type="predicted"/>
<feature type="transmembrane region" description="Helical" evidence="6">
    <location>
        <begin position="24"/>
        <end position="53"/>
    </location>
</feature>
<dbReference type="EMBL" id="CP002116">
    <property type="protein sequence ID" value="ADK81944.1"/>
    <property type="molecule type" value="Genomic_DNA"/>
</dbReference>
<evidence type="ECO:0000313" key="8">
    <source>
        <dbReference type="Proteomes" id="UP000002318"/>
    </source>
</evidence>
<dbReference type="InterPro" id="IPR003339">
    <property type="entry name" value="ABC/ECF_trnsptr_transmembrane"/>
</dbReference>
<organism evidence="7 8">
    <name type="scientific">Sediminispirochaeta smaragdinae (strain DSM 11293 / JCM 15392 / SEBR 4228)</name>
    <name type="common">Spirochaeta smaragdinae</name>
    <dbReference type="NCBI Taxonomy" id="573413"/>
    <lineage>
        <taxon>Bacteria</taxon>
        <taxon>Pseudomonadati</taxon>
        <taxon>Spirochaetota</taxon>
        <taxon>Spirochaetia</taxon>
        <taxon>Spirochaetales</taxon>
        <taxon>Spirochaetaceae</taxon>
        <taxon>Sediminispirochaeta</taxon>
    </lineage>
</organism>
<dbReference type="CDD" id="cd16914">
    <property type="entry name" value="EcfT"/>
    <property type="match status" value="1"/>
</dbReference>
<reference evidence="7 8" key="1">
    <citation type="journal article" date="2010" name="Stand. Genomic Sci.">
        <title>Complete genome sequence of Spirochaeta smaragdinae type strain (SEBR 4228).</title>
        <authorList>
            <person name="Mavromatis K."/>
            <person name="Yasawong M."/>
            <person name="Chertkov O."/>
            <person name="Lapidus A."/>
            <person name="Lucas S."/>
            <person name="Nolan M."/>
            <person name="Del Rio T.G."/>
            <person name="Tice H."/>
            <person name="Cheng J.F."/>
            <person name="Pitluck S."/>
            <person name="Liolios K."/>
            <person name="Ivanova N."/>
            <person name="Tapia R."/>
            <person name="Han C."/>
            <person name="Bruce D."/>
            <person name="Goodwin L."/>
            <person name="Pati A."/>
            <person name="Chen A."/>
            <person name="Palaniappan K."/>
            <person name="Land M."/>
            <person name="Hauser L."/>
            <person name="Chang Y.J."/>
            <person name="Jeffries C.D."/>
            <person name="Detter J.C."/>
            <person name="Rohde M."/>
            <person name="Brambilla E."/>
            <person name="Spring S."/>
            <person name="Goker M."/>
            <person name="Sikorski J."/>
            <person name="Woyke T."/>
            <person name="Bristow J."/>
            <person name="Eisen J.A."/>
            <person name="Markowitz V."/>
            <person name="Hugenholtz P."/>
            <person name="Klenk H.P."/>
            <person name="Kyrpides N.C."/>
        </authorList>
    </citation>
    <scope>NUCLEOTIDE SEQUENCE [LARGE SCALE GENOMIC DNA]</scope>
    <source>
        <strain evidence="8">DSM 11293 / JCM 15392 / SEBR 4228</strain>
    </source>
</reference>
<dbReference type="PANTHER" id="PTHR34857:SF2">
    <property type="entry name" value="SLL0384 PROTEIN"/>
    <property type="match status" value="1"/>
</dbReference>
<dbReference type="AlphaFoldDB" id="E1R259"/>
<evidence type="ECO:0000256" key="3">
    <source>
        <dbReference type="ARBA" id="ARBA00022692"/>
    </source>
</evidence>